<dbReference type="GO" id="GO:0006355">
    <property type="term" value="P:regulation of DNA-templated transcription"/>
    <property type="evidence" value="ECO:0007669"/>
    <property type="project" value="InterPro"/>
</dbReference>
<name>A0A1H1QNS3_9GAMM</name>
<dbReference type="InterPro" id="IPR008651">
    <property type="entry name" value="Uncharacterised_HicB"/>
</dbReference>
<dbReference type="SUPFAM" id="SSF143100">
    <property type="entry name" value="TTHA1013/TTHA0281-like"/>
    <property type="match status" value="1"/>
</dbReference>
<dbReference type="AlphaFoldDB" id="A0A1H1QNS3"/>
<proteinExistence type="predicted"/>
<accession>A0A1H1QNS3</accession>
<dbReference type="NCBIfam" id="NF041551">
    <property type="entry name" value="YlcI_YnfO_N"/>
    <property type="match status" value="1"/>
</dbReference>
<dbReference type="OrthoDB" id="5297106at2"/>
<dbReference type="STRING" id="797277.SAMN05216198_1539"/>
<evidence type="ECO:0000313" key="2">
    <source>
        <dbReference type="Proteomes" id="UP000243426"/>
    </source>
</evidence>
<dbReference type="InterPro" id="IPR013321">
    <property type="entry name" value="Arc_rbn_hlx_hlx"/>
</dbReference>
<dbReference type="InterPro" id="IPR035069">
    <property type="entry name" value="TTHA1013/TTHA0281-like"/>
</dbReference>
<keyword evidence="2" id="KW-1185">Reference proteome</keyword>
<dbReference type="RefSeq" id="WP_090272767.1">
    <property type="nucleotide sequence ID" value="NZ_LT629748.1"/>
</dbReference>
<protein>
    <submittedName>
        <fullName evidence="1">Predicted nuclease of the RNAse H fold, HicB family</fullName>
    </submittedName>
</protein>
<dbReference type="EMBL" id="LT629748">
    <property type="protein sequence ID" value="SDS25131.1"/>
    <property type="molecule type" value="Genomic_DNA"/>
</dbReference>
<dbReference type="Pfam" id="PF05534">
    <property type="entry name" value="HicB"/>
    <property type="match status" value="1"/>
</dbReference>
<dbReference type="Proteomes" id="UP000243426">
    <property type="component" value="Chromosome I"/>
</dbReference>
<sequence>MKNTMTIDGYRAVIQFDPEIEMFRGEFVGLNGGADFYAADIEGLKREGAASLRVFLEMCAEDGVEPTKAFSGKFNVRVPPELHADLVVAATAEGKSLNQWVVDALGREAHA</sequence>
<dbReference type="SUPFAM" id="SSF47598">
    <property type="entry name" value="Ribbon-helix-helix"/>
    <property type="match status" value="1"/>
</dbReference>
<evidence type="ECO:0000313" key="1">
    <source>
        <dbReference type="EMBL" id="SDS25131.1"/>
    </source>
</evidence>
<dbReference type="Gene3D" id="1.10.1220.10">
    <property type="entry name" value="Met repressor-like"/>
    <property type="match status" value="1"/>
</dbReference>
<gene>
    <name evidence="1" type="ORF">SAMN05216198_1539</name>
</gene>
<reference evidence="2" key="1">
    <citation type="submission" date="2016-10" db="EMBL/GenBank/DDBJ databases">
        <authorList>
            <person name="Varghese N."/>
            <person name="Submissions S."/>
        </authorList>
    </citation>
    <scope>NUCLEOTIDE SEQUENCE [LARGE SCALE GENOMIC DNA]</scope>
    <source>
        <strain evidence="2">2SM5</strain>
    </source>
</reference>
<organism evidence="1 2">
    <name type="scientific">Halopseudomonas litoralis</name>
    <dbReference type="NCBI Taxonomy" id="797277"/>
    <lineage>
        <taxon>Bacteria</taxon>
        <taxon>Pseudomonadati</taxon>
        <taxon>Pseudomonadota</taxon>
        <taxon>Gammaproteobacteria</taxon>
        <taxon>Pseudomonadales</taxon>
        <taxon>Pseudomonadaceae</taxon>
        <taxon>Halopseudomonas</taxon>
    </lineage>
</organism>
<dbReference type="InterPro" id="IPR010985">
    <property type="entry name" value="Ribbon_hlx_hlx"/>
</dbReference>